<keyword evidence="5" id="KW-1185">Reference proteome</keyword>
<sequence>MEQSKGENVDVSQRQEQGDVVAPQVLDVAQLMQQITALVANQTAQLTDKISESNEILRNKISETNETIAREINLVKREMSRENKNLRDQIELTNLNLNKKIDTIAANLEKQILSKVDNELDNRVGKLQVEIEHNRKQIEGKIMNIDEQYASNLHVINKKLEAGDDNLREQINKIGKEKMIQYVCSRAPQTEMNIVFYGDRRINPKIFVKNLKEYLETLSEDINVKSYIRNSLKGDAEIWYSIVEDKYETFEEFVEVFLANYWGENHQSKIRENLFNGKYRVNVGLSRERYILKKYNYVRHLEPRMPDSEIVKYFARHFSDNIRDVILIQGIDTIEKMLQYLRRTDDVKTQTQQDNIGDDKEDEKCENRNTRRDIENTNYNKDRNQGWKNYKVNRRNNDGYNRNYRRYDYRGYGRQANEENQGTNQDENQEEKRNETKKTEWNRIEEITTAMVEPGSKNQNF</sequence>
<feature type="coiled-coil region" evidence="1">
    <location>
        <begin position="69"/>
        <end position="96"/>
    </location>
</feature>
<protein>
    <submittedName>
        <fullName evidence="4">Uncharacterized protein</fullName>
    </submittedName>
</protein>
<evidence type="ECO:0000313" key="3">
    <source>
        <dbReference type="EMBL" id="KAJ8970769.1"/>
    </source>
</evidence>
<proteinExistence type="predicted"/>
<evidence type="ECO:0000256" key="2">
    <source>
        <dbReference type="SAM" id="MobiDB-lite"/>
    </source>
</evidence>
<dbReference type="AlphaFoldDB" id="A0AAV8ZV25"/>
<name>A0AAV8ZV25_9CUCU</name>
<dbReference type="EMBL" id="JANEYF010000311">
    <property type="protein sequence ID" value="KAJ8970769.1"/>
    <property type="molecule type" value="Genomic_DNA"/>
</dbReference>
<reference evidence="4" key="1">
    <citation type="journal article" date="2023" name="Insect Mol. Biol.">
        <title>Genome sequencing provides insights into the evolution of gene families encoding plant cell wall-degrading enzymes in longhorned beetles.</title>
        <authorList>
            <person name="Shin N.R."/>
            <person name="Okamura Y."/>
            <person name="Kirsch R."/>
            <person name="Pauchet Y."/>
        </authorList>
    </citation>
    <scope>NUCLEOTIDE SEQUENCE</scope>
    <source>
        <strain evidence="4">RBIC_L_NR</strain>
    </source>
</reference>
<organism evidence="4 5">
    <name type="scientific">Rhamnusium bicolor</name>
    <dbReference type="NCBI Taxonomy" id="1586634"/>
    <lineage>
        <taxon>Eukaryota</taxon>
        <taxon>Metazoa</taxon>
        <taxon>Ecdysozoa</taxon>
        <taxon>Arthropoda</taxon>
        <taxon>Hexapoda</taxon>
        <taxon>Insecta</taxon>
        <taxon>Pterygota</taxon>
        <taxon>Neoptera</taxon>
        <taxon>Endopterygota</taxon>
        <taxon>Coleoptera</taxon>
        <taxon>Polyphaga</taxon>
        <taxon>Cucujiformia</taxon>
        <taxon>Chrysomeloidea</taxon>
        <taxon>Cerambycidae</taxon>
        <taxon>Lepturinae</taxon>
        <taxon>Rhagiini</taxon>
        <taxon>Rhamnusium</taxon>
    </lineage>
</organism>
<evidence type="ECO:0000256" key="1">
    <source>
        <dbReference type="SAM" id="Coils"/>
    </source>
</evidence>
<dbReference type="Proteomes" id="UP001162156">
    <property type="component" value="Unassembled WGS sequence"/>
</dbReference>
<dbReference type="EMBL" id="JANEYF010000311">
    <property type="protein sequence ID" value="KAJ8970770.1"/>
    <property type="molecule type" value="Genomic_DNA"/>
</dbReference>
<evidence type="ECO:0000313" key="5">
    <source>
        <dbReference type="Proteomes" id="UP001162156"/>
    </source>
</evidence>
<gene>
    <name evidence="3" type="ORF">NQ314_001040</name>
    <name evidence="4" type="ORF">NQ314_001041</name>
</gene>
<feature type="region of interest" description="Disordered" evidence="2">
    <location>
        <begin position="346"/>
        <end position="461"/>
    </location>
</feature>
<keyword evidence="1" id="KW-0175">Coiled coil</keyword>
<evidence type="ECO:0000313" key="4">
    <source>
        <dbReference type="EMBL" id="KAJ8970770.1"/>
    </source>
</evidence>
<feature type="compositionally biased region" description="Basic and acidic residues" evidence="2">
    <location>
        <begin position="362"/>
        <end position="385"/>
    </location>
</feature>
<feature type="compositionally biased region" description="Basic and acidic residues" evidence="2">
    <location>
        <begin position="430"/>
        <end position="446"/>
    </location>
</feature>
<comment type="caution">
    <text evidence="4">The sequence shown here is derived from an EMBL/GenBank/DDBJ whole genome shotgun (WGS) entry which is preliminary data.</text>
</comment>
<accession>A0AAV8ZV25</accession>